<dbReference type="STRING" id="1802517.A2892_01780"/>
<dbReference type="InterPro" id="IPR001709">
    <property type="entry name" value="Flavoprot_Pyr_Nucl_cyt_Rdtase"/>
</dbReference>
<dbReference type="InterPro" id="IPR017938">
    <property type="entry name" value="Riboflavin_synthase-like_b-brl"/>
</dbReference>
<evidence type="ECO:0000313" key="2">
    <source>
        <dbReference type="EMBL" id="OGM60752.1"/>
    </source>
</evidence>
<dbReference type="PANTHER" id="PTHR47354:SF5">
    <property type="entry name" value="PROTEIN RFBI"/>
    <property type="match status" value="1"/>
</dbReference>
<proteinExistence type="predicted"/>
<dbReference type="CDD" id="cd06196">
    <property type="entry name" value="FNR_like_1"/>
    <property type="match status" value="1"/>
</dbReference>
<sequence length="228" mass="25928">MASYKVKILMTSFVTHDVKRFIVEKPEGYKFTPGQATEIAVNKPGWEGKKHPFTFTSLNEDLVLEFIIKGYVLDRHPDHGGMTEELHKLLPGDELLIDNPWGTINYQGPGVFIAGGAGITPFIAILRQLKKDGKIKGNKLIFSNKKARDIILEKEFKSMFDNGDLVLTLTREKLRGYEYGRVDTDFLKKYIDDFARFFYICGPKTMVKDLQKSLSLLGAKTDLIVFEN</sequence>
<dbReference type="Gene3D" id="2.40.30.10">
    <property type="entry name" value="Translation factors"/>
    <property type="match status" value="1"/>
</dbReference>
<dbReference type="PRINTS" id="PR00410">
    <property type="entry name" value="PHEHYDRXLASE"/>
</dbReference>
<dbReference type="PRINTS" id="PR00371">
    <property type="entry name" value="FPNCR"/>
</dbReference>
<dbReference type="PANTHER" id="PTHR47354">
    <property type="entry name" value="NADH OXIDOREDUCTASE HCR"/>
    <property type="match status" value="1"/>
</dbReference>
<dbReference type="InterPro" id="IPR039261">
    <property type="entry name" value="FNR_nucleotide-bd"/>
</dbReference>
<accession>A0A1F8B9N3</accession>
<evidence type="ECO:0000259" key="1">
    <source>
        <dbReference type="PROSITE" id="PS51384"/>
    </source>
</evidence>
<dbReference type="InterPro" id="IPR013112">
    <property type="entry name" value="FAD-bd_8"/>
</dbReference>
<evidence type="ECO:0000313" key="3">
    <source>
        <dbReference type="Proteomes" id="UP000176404"/>
    </source>
</evidence>
<gene>
    <name evidence="2" type="ORF">A2892_01780</name>
</gene>
<protein>
    <submittedName>
        <fullName evidence="2">Flavodoxin reductase</fullName>
    </submittedName>
</protein>
<dbReference type="EMBL" id="MGHD01000003">
    <property type="protein sequence ID" value="OGM60752.1"/>
    <property type="molecule type" value="Genomic_DNA"/>
</dbReference>
<dbReference type="PROSITE" id="PS51384">
    <property type="entry name" value="FAD_FR"/>
    <property type="match status" value="1"/>
</dbReference>
<dbReference type="SUPFAM" id="SSF52343">
    <property type="entry name" value="Ferredoxin reductase-like, C-terminal NADP-linked domain"/>
    <property type="match status" value="1"/>
</dbReference>
<dbReference type="SUPFAM" id="SSF63380">
    <property type="entry name" value="Riboflavin synthase domain-like"/>
    <property type="match status" value="1"/>
</dbReference>
<dbReference type="AlphaFoldDB" id="A0A1F8B9N3"/>
<comment type="caution">
    <text evidence="2">The sequence shown here is derived from an EMBL/GenBank/DDBJ whole genome shotgun (WGS) entry which is preliminary data.</text>
</comment>
<reference evidence="2 3" key="1">
    <citation type="journal article" date="2016" name="Nat. Commun.">
        <title>Thousands of microbial genomes shed light on interconnected biogeochemical processes in an aquifer system.</title>
        <authorList>
            <person name="Anantharaman K."/>
            <person name="Brown C.T."/>
            <person name="Hug L.A."/>
            <person name="Sharon I."/>
            <person name="Castelle C.J."/>
            <person name="Probst A.J."/>
            <person name="Thomas B.C."/>
            <person name="Singh A."/>
            <person name="Wilkins M.J."/>
            <person name="Karaoz U."/>
            <person name="Brodie E.L."/>
            <person name="Williams K.H."/>
            <person name="Hubbard S.S."/>
            <person name="Banfield J.F."/>
        </authorList>
    </citation>
    <scope>NUCLEOTIDE SEQUENCE [LARGE SCALE GENOMIC DNA]</scope>
</reference>
<dbReference type="Pfam" id="PF08022">
    <property type="entry name" value="FAD_binding_8"/>
    <property type="match status" value="1"/>
</dbReference>
<dbReference type="InterPro" id="IPR050415">
    <property type="entry name" value="MRET"/>
</dbReference>
<feature type="domain" description="FAD-binding FR-type" evidence="1">
    <location>
        <begin position="1"/>
        <end position="107"/>
    </location>
</feature>
<dbReference type="InterPro" id="IPR017927">
    <property type="entry name" value="FAD-bd_FR_type"/>
</dbReference>
<dbReference type="InterPro" id="IPR001433">
    <property type="entry name" value="OxRdtase_FAD/NAD-bd"/>
</dbReference>
<name>A0A1F8B9N3_9BACT</name>
<dbReference type="Pfam" id="PF00175">
    <property type="entry name" value="NAD_binding_1"/>
    <property type="match status" value="1"/>
</dbReference>
<dbReference type="GO" id="GO:0016491">
    <property type="term" value="F:oxidoreductase activity"/>
    <property type="evidence" value="ECO:0007669"/>
    <property type="project" value="InterPro"/>
</dbReference>
<organism evidence="2 3">
    <name type="scientific">Candidatus Woesebacteria bacterium RIFCSPLOWO2_01_FULL_39_10b</name>
    <dbReference type="NCBI Taxonomy" id="1802517"/>
    <lineage>
        <taxon>Bacteria</taxon>
        <taxon>Candidatus Woeseibacteriota</taxon>
    </lineage>
</organism>
<dbReference type="Gene3D" id="3.40.50.80">
    <property type="entry name" value="Nucleotide-binding domain of ferredoxin-NADP reductase (FNR) module"/>
    <property type="match status" value="1"/>
</dbReference>
<dbReference type="Proteomes" id="UP000176404">
    <property type="component" value="Unassembled WGS sequence"/>
</dbReference>